<dbReference type="InParanoid" id="D7TYI2"/>
<name>D7TYI2_VITVI</name>
<reference evidence="3" key="1">
    <citation type="journal article" date="2007" name="Nature">
        <title>The grapevine genome sequence suggests ancestral hexaploidization in major angiosperm phyla.</title>
        <authorList>
            <consortium name="The French-Italian Public Consortium for Grapevine Genome Characterization."/>
            <person name="Jaillon O."/>
            <person name="Aury J.-M."/>
            <person name="Noel B."/>
            <person name="Policriti A."/>
            <person name="Clepet C."/>
            <person name="Casagrande A."/>
            <person name="Choisne N."/>
            <person name="Aubourg S."/>
            <person name="Vitulo N."/>
            <person name="Jubin C."/>
            <person name="Vezzi A."/>
            <person name="Legeai F."/>
            <person name="Hugueney P."/>
            <person name="Dasilva C."/>
            <person name="Horner D."/>
            <person name="Mica E."/>
            <person name="Jublot D."/>
            <person name="Poulain J."/>
            <person name="Bruyere C."/>
            <person name="Billault A."/>
            <person name="Segurens B."/>
            <person name="Gouyvenoux M."/>
            <person name="Ugarte E."/>
            <person name="Cattonaro F."/>
            <person name="Anthouard V."/>
            <person name="Vico V."/>
            <person name="Del Fabbro C."/>
            <person name="Alaux M."/>
            <person name="Di Gaspero G."/>
            <person name="Dumas V."/>
            <person name="Felice N."/>
            <person name="Paillard S."/>
            <person name="Juman I."/>
            <person name="Moroldo M."/>
            <person name="Scalabrin S."/>
            <person name="Canaguier A."/>
            <person name="Le Clainche I."/>
            <person name="Malacrida G."/>
            <person name="Durand E."/>
            <person name="Pesole G."/>
            <person name="Laucou V."/>
            <person name="Chatelet P."/>
            <person name="Merdinoglu D."/>
            <person name="Delledonne M."/>
            <person name="Pezzotti M."/>
            <person name="Lecharny A."/>
            <person name="Scarpelli C."/>
            <person name="Artiguenave F."/>
            <person name="Pe M.E."/>
            <person name="Valle G."/>
            <person name="Morgante M."/>
            <person name="Caboche M."/>
            <person name="Adam-Blondon A.-F."/>
            <person name="Weissenbach J."/>
            <person name="Quetier F."/>
            <person name="Wincker P."/>
        </authorList>
    </citation>
    <scope>NUCLEOTIDE SEQUENCE [LARGE SCALE GENOMIC DNA]</scope>
    <source>
        <strain evidence="3">cv. Pinot noir / PN40024</strain>
    </source>
</reference>
<accession>D7TYI2</accession>
<evidence type="ECO:0000313" key="3">
    <source>
        <dbReference type="Proteomes" id="UP000009183"/>
    </source>
</evidence>
<gene>
    <name evidence="2" type="ordered locus">VIT_03s0167g00060</name>
</gene>
<evidence type="ECO:0000313" key="2">
    <source>
        <dbReference type="EMBL" id="CBI35557.3"/>
    </source>
</evidence>
<proteinExistence type="predicted"/>
<keyword evidence="3" id="KW-1185">Reference proteome</keyword>
<dbReference type="AlphaFoldDB" id="D7TYI2"/>
<dbReference type="Proteomes" id="UP000009183">
    <property type="component" value="Chromosome 3"/>
</dbReference>
<evidence type="ECO:0000256" key="1">
    <source>
        <dbReference type="SAM" id="Phobius"/>
    </source>
</evidence>
<dbReference type="PaxDb" id="29760-VIT_03s0167g00060.t01"/>
<keyword evidence="1" id="KW-0472">Membrane</keyword>
<organism evidence="2 3">
    <name type="scientific">Vitis vinifera</name>
    <name type="common">Grape</name>
    <dbReference type="NCBI Taxonomy" id="29760"/>
    <lineage>
        <taxon>Eukaryota</taxon>
        <taxon>Viridiplantae</taxon>
        <taxon>Streptophyta</taxon>
        <taxon>Embryophyta</taxon>
        <taxon>Tracheophyta</taxon>
        <taxon>Spermatophyta</taxon>
        <taxon>Magnoliopsida</taxon>
        <taxon>eudicotyledons</taxon>
        <taxon>Gunneridae</taxon>
        <taxon>Pentapetalae</taxon>
        <taxon>rosids</taxon>
        <taxon>Vitales</taxon>
        <taxon>Vitaceae</taxon>
        <taxon>Viteae</taxon>
        <taxon>Vitis</taxon>
    </lineage>
</organism>
<keyword evidence="1" id="KW-0812">Transmembrane</keyword>
<sequence>MKCLLSSKFGKQEKINDFLNLINKKWNVRIYLFGELELLAFFLLIKNHRKIMIFLSRKRV</sequence>
<dbReference type="STRING" id="29760.D7TYI2"/>
<feature type="transmembrane region" description="Helical" evidence="1">
    <location>
        <begin position="28"/>
        <end position="45"/>
    </location>
</feature>
<protein>
    <submittedName>
        <fullName evidence="2">Uncharacterized protein</fullName>
    </submittedName>
</protein>
<dbReference type="HOGENOM" id="CLU_2946367_0_0_1"/>
<dbReference type="EMBL" id="FN596268">
    <property type="protein sequence ID" value="CBI35557.3"/>
    <property type="molecule type" value="Genomic_DNA"/>
</dbReference>
<keyword evidence="1" id="KW-1133">Transmembrane helix</keyword>